<proteinExistence type="predicted"/>
<dbReference type="EMBL" id="JBDFQZ010000006">
    <property type="protein sequence ID" value="KAK9714313.1"/>
    <property type="molecule type" value="Genomic_DNA"/>
</dbReference>
<dbReference type="GO" id="GO:0046983">
    <property type="term" value="F:protein dimerization activity"/>
    <property type="evidence" value="ECO:0007669"/>
    <property type="project" value="InterPro"/>
</dbReference>
<dbReference type="InterPro" id="IPR052035">
    <property type="entry name" value="ZnF_BED_domain_contain"/>
</dbReference>
<dbReference type="PANTHER" id="PTHR46481">
    <property type="entry name" value="ZINC FINGER BED DOMAIN-CONTAINING PROTEIN 4"/>
    <property type="match status" value="1"/>
</dbReference>
<keyword evidence="4" id="KW-1185">Reference proteome</keyword>
<feature type="region of interest" description="Disordered" evidence="1">
    <location>
        <begin position="1"/>
        <end position="22"/>
    </location>
</feature>
<dbReference type="Pfam" id="PF05699">
    <property type="entry name" value="Dimer_Tnp_hAT"/>
    <property type="match status" value="1"/>
</dbReference>
<evidence type="ECO:0000256" key="1">
    <source>
        <dbReference type="SAM" id="MobiDB-lite"/>
    </source>
</evidence>
<dbReference type="InterPro" id="IPR008906">
    <property type="entry name" value="HATC_C_dom"/>
</dbReference>
<feature type="domain" description="HAT C-terminal dimerisation" evidence="2">
    <location>
        <begin position="378"/>
        <end position="460"/>
    </location>
</feature>
<dbReference type="SUPFAM" id="SSF53098">
    <property type="entry name" value="Ribonuclease H-like"/>
    <property type="match status" value="1"/>
</dbReference>
<dbReference type="AlphaFoldDB" id="A0AAW1K9D3"/>
<comment type="caution">
    <text evidence="3">The sequence shown here is derived from an EMBL/GenBank/DDBJ whole genome shotgun (WGS) entry which is preliminary data.</text>
</comment>
<evidence type="ECO:0000313" key="4">
    <source>
        <dbReference type="Proteomes" id="UP001443914"/>
    </source>
</evidence>
<organism evidence="3 4">
    <name type="scientific">Saponaria officinalis</name>
    <name type="common">Common soapwort</name>
    <name type="synonym">Lychnis saponaria</name>
    <dbReference type="NCBI Taxonomy" id="3572"/>
    <lineage>
        <taxon>Eukaryota</taxon>
        <taxon>Viridiplantae</taxon>
        <taxon>Streptophyta</taxon>
        <taxon>Embryophyta</taxon>
        <taxon>Tracheophyta</taxon>
        <taxon>Spermatophyta</taxon>
        <taxon>Magnoliopsida</taxon>
        <taxon>eudicotyledons</taxon>
        <taxon>Gunneridae</taxon>
        <taxon>Pentapetalae</taxon>
        <taxon>Caryophyllales</taxon>
        <taxon>Caryophyllaceae</taxon>
        <taxon>Caryophylleae</taxon>
        <taxon>Saponaria</taxon>
    </lineage>
</organism>
<gene>
    <name evidence="3" type="ORF">RND81_06G085700</name>
</gene>
<sequence>MKRNPKGSTSEKRASPPRTPTISSWSLGQPFIITRKNSSPHWEHFLQGDVVDTAKCLYCGVVVSCQTKFGTGTLQNHVERWKGFHQFCMDKCPQFTIPSRFTAARDFFLTTDSWTSGQNLGYMCLAVHLVDDECNLNKRIINFCQIPGHTGKVIRKIFEECLSEWDLKNILTVMVDNASSNDVFSVMSLMENVCICVAHILNLVIRHELAKSIEKIRTLVKYVRPSSARMQKFVVCMVEEKLDSINLVCLGVETRCNSTYFMLEAALKFKKAIGCLIVKDFMLQNEIRKVSDYLTNDEWKHVSYFLPFLKIFYDVTLKISVSCYVTSNSYVEVIYGVGEVFSQHLLHEEFKFAFIFYFQKKTKMVRRSILVHFWKNTELEKYLEDARESREPSFNILQWWKDNQRRYHILVKMARDVLDIPVSTVASESAFSMGGKVLDSFRTSLSPRMIKTLICAQDWLQTSRTPLTIEERLLEIEKIEEELILEQSMIMIDEVDG</sequence>
<dbReference type="InterPro" id="IPR012337">
    <property type="entry name" value="RNaseH-like_sf"/>
</dbReference>
<evidence type="ECO:0000313" key="3">
    <source>
        <dbReference type="EMBL" id="KAK9714313.1"/>
    </source>
</evidence>
<dbReference type="PANTHER" id="PTHR46481:SF7">
    <property type="entry name" value="ZINC FINGER BED DOMAIN-CONTAINING PROTEIN RICESLEEPER 2-LIKE"/>
    <property type="match status" value="1"/>
</dbReference>
<evidence type="ECO:0000259" key="2">
    <source>
        <dbReference type="Pfam" id="PF05699"/>
    </source>
</evidence>
<dbReference type="Proteomes" id="UP001443914">
    <property type="component" value="Unassembled WGS sequence"/>
</dbReference>
<name>A0AAW1K9D3_SAPOF</name>
<protein>
    <recommendedName>
        <fullName evidence="2">HAT C-terminal dimerisation domain-containing protein</fullName>
    </recommendedName>
</protein>
<reference evidence="3" key="1">
    <citation type="submission" date="2024-03" db="EMBL/GenBank/DDBJ databases">
        <title>WGS assembly of Saponaria officinalis var. Norfolk2.</title>
        <authorList>
            <person name="Jenkins J."/>
            <person name="Shu S."/>
            <person name="Grimwood J."/>
            <person name="Barry K."/>
            <person name="Goodstein D."/>
            <person name="Schmutz J."/>
            <person name="Leebens-Mack J."/>
            <person name="Osbourn A."/>
        </authorList>
    </citation>
    <scope>NUCLEOTIDE SEQUENCE [LARGE SCALE GENOMIC DNA]</scope>
    <source>
        <strain evidence="3">JIC</strain>
    </source>
</reference>
<accession>A0AAW1K9D3</accession>